<evidence type="ECO:0000256" key="4">
    <source>
        <dbReference type="ARBA" id="ARBA00013078"/>
    </source>
</evidence>
<comment type="similarity">
    <text evidence="3">Belongs to the HAD-like hydrolase superfamily. CbbY/CbbZ/Gph/YieH family.</text>
</comment>
<dbReference type="GO" id="GO:0008967">
    <property type="term" value="F:phosphoglycolate phosphatase activity"/>
    <property type="evidence" value="ECO:0007669"/>
    <property type="project" value="UniProtKB-EC"/>
</dbReference>
<accession>A0A4S1E277</accession>
<dbReference type="PANTHER" id="PTHR43434">
    <property type="entry name" value="PHOSPHOGLYCOLATE PHOSPHATASE"/>
    <property type="match status" value="1"/>
</dbReference>
<dbReference type="GO" id="GO:0005829">
    <property type="term" value="C:cytosol"/>
    <property type="evidence" value="ECO:0007669"/>
    <property type="project" value="TreeGrafter"/>
</dbReference>
<evidence type="ECO:0000313" key="5">
    <source>
        <dbReference type="EMBL" id="TGV04831.1"/>
    </source>
</evidence>
<evidence type="ECO:0000256" key="3">
    <source>
        <dbReference type="ARBA" id="ARBA00006171"/>
    </source>
</evidence>
<comment type="catalytic activity">
    <reaction evidence="1">
        <text>2-phosphoglycolate + H2O = glycolate + phosphate</text>
        <dbReference type="Rhea" id="RHEA:14369"/>
        <dbReference type="ChEBI" id="CHEBI:15377"/>
        <dbReference type="ChEBI" id="CHEBI:29805"/>
        <dbReference type="ChEBI" id="CHEBI:43474"/>
        <dbReference type="ChEBI" id="CHEBI:58033"/>
        <dbReference type="EC" id="3.1.3.18"/>
    </reaction>
</comment>
<gene>
    <name evidence="5" type="ORF">EM932_01545</name>
</gene>
<protein>
    <recommendedName>
        <fullName evidence="4">phosphoglycolate phosphatase</fullName>
        <ecNumber evidence="4">3.1.3.18</ecNumber>
    </recommendedName>
</protein>
<proteinExistence type="inferred from homology"/>
<dbReference type="PANTHER" id="PTHR43434:SF1">
    <property type="entry name" value="PHOSPHOGLYCOLATE PHOSPHATASE"/>
    <property type="match status" value="1"/>
</dbReference>
<evidence type="ECO:0000256" key="2">
    <source>
        <dbReference type="ARBA" id="ARBA00004818"/>
    </source>
</evidence>
<dbReference type="Gene3D" id="1.10.150.240">
    <property type="entry name" value="Putative phosphatase, domain 2"/>
    <property type="match status" value="1"/>
</dbReference>
<dbReference type="Gene3D" id="3.40.50.1000">
    <property type="entry name" value="HAD superfamily/HAD-like"/>
    <property type="match status" value="1"/>
</dbReference>
<dbReference type="InterPro" id="IPR041492">
    <property type="entry name" value="HAD_2"/>
</dbReference>
<dbReference type="Pfam" id="PF13419">
    <property type="entry name" value="HAD_2"/>
    <property type="match status" value="1"/>
</dbReference>
<dbReference type="SFLD" id="SFLDS00003">
    <property type="entry name" value="Haloacid_Dehalogenase"/>
    <property type="match status" value="1"/>
</dbReference>
<dbReference type="EC" id="3.1.3.18" evidence="4"/>
<reference evidence="5 6" key="1">
    <citation type="submission" date="2019-04" db="EMBL/GenBank/DDBJ databases">
        <authorList>
            <person name="Liu A."/>
        </authorList>
    </citation>
    <scope>NUCLEOTIDE SEQUENCE [LARGE SCALE GENOMIC DNA]</scope>
    <source>
        <strain evidence="5 6">RZ03</strain>
    </source>
</reference>
<keyword evidence="6" id="KW-1185">Reference proteome</keyword>
<dbReference type="GO" id="GO:0006281">
    <property type="term" value="P:DNA repair"/>
    <property type="evidence" value="ECO:0007669"/>
    <property type="project" value="TreeGrafter"/>
</dbReference>
<dbReference type="OrthoDB" id="9792518at2"/>
<evidence type="ECO:0000313" key="6">
    <source>
        <dbReference type="Proteomes" id="UP000307602"/>
    </source>
</evidence>
<sequence>MEFLSEEEIYKILEPLQKHQVKVYYPFYANTFPLAFHYSQLLRDKNETGFINDKIIEYSWTDDFPSKAVTDSVAIDSLKLSDYQLPENINVFYSNKELNEFKIRLKNKRGSRSTGERIDCVDFSEYQQRFFFIDHSNIATSLVQKYEETVLKRNSDFEDLLRKYTVGLDDSVLIEFLAANDEIEYEIYTDIPDEAKAYFEAFPNFKVDNVVESSLRFLNPTKKNKSFRIYFYGAPATMFFLDRAKHGSRFVPIFNSKTTTGAKTYLYIHYNKNHKRSKIKEIKVSLSSYFKYLFCTAANDRTGYVLNNIREAYNRIAAIRRHPSYFYSPDSFAECISLHHKNGNESVYVNNELTVKGKIEDYENKITVCHFGLGRIGLGLVLPSIYYDIEDSNDATRKTVYAIQKVRKGSEWSKITEDNEVKISINGDNGFKQIISLFKKTNPQIALVNNYSEFKDQIKSADVVTFSFGSYDAQKELIEYLQDINYKGIIIPFENSIVPNEVEKKDSEIWVNEYPKNFVKSSKIDRICPNRVFKKDSLTTVNVDIENNYEIVLYHDSEEIRDKIKSTFSTQLPERDKSLMICNSETEFNFFSDRKKYFVNGLHFYLALIAYDLLRDRNIDNWKQQYVTILQSAINEDAHYKLLIDTFINILSIHIINKLPESNDFTKDYFQFPIDDENYTFLHKELLNYASDVKERFKNSKDDAITRVLKILIEEKSGEIKLPDYEKIKNKMEIFYSSLKSIFTVGYDQLSASKNVVSKLAPREEYISFFNNYGQILSNVFKKTISFSNKIVESKDKAVSDSKNKVLPFIRNIKKIVNKEQNTIVFFDVDGTLFDTTRTFEPAIRTTLDKFGITDFEDKRDYWLDVVGKDYDTLEKKIKEQEFTGSYLNFLKTLQAKEFALMLKSGVLYRDTSKYLEKLKQDGYKLGICTNTREGYYEQVAKCLDLEKFFIDDFVLYPDKWKDKFGNGRLPKNKGEMIQSILDLETPYKSFLVGDRMSDKNGAKISNSIFVPIESPFSEDEIKNDVACCKSFKDVHDFIIDNL</sequence>
<dbReference type="Proteomes" id="UP000307602">
    <property type="component" value="Unassembled WGS sequence"/>
</dbReference>
<dbReference type="AlphaFoldDB" id="A0A4S1E277"/>
<name>A0A4S1E277_9FLAO</name>
<dbReference type="SFLD" id="SFLDG01129">
    <property type="entry name" value="C1.5:_HAD__Beta-PGM__Phosphata"/>
    <property type="match status" value="1"/>
</dbReference>
<evidence type="ECO:0000256" key="1">
    <source>
        <dbReference type="ARBA" id="ARBA00000830"/>
    </source>
</evidence>
<dbReference type="InterPro" id="IPR023214">
    <property type="entry name" value="HAD_sf"/>
</dbReference>
<comment type="caution">
    <text evidence="5">The sequence shown here is derived from an EMBL/GenBank/DDBJ whole genome shotgun (WGS) entry which is preliminary data.</text>
</comment>
<dbReference type="InterPro" id="IPR050155">
    <property type="entry name" value="HAD-like_hydrolase_sf"/>
</dbReference>
<organism evidence="5 6">
    <name type="scientific">Flavivirga rizhaonensis</name>
    <dbReference type="NCBI Taxonomy" id="2559571"/>
    <lineage>
        <taxon>Bacteria</taxon>
        <taxon>Pseudomonadati</taxon>
        <taxon>Bacteroidota</taxon>
        <taxon>Flavobacteriia</taxon>
        <taxon>Flavobacteriales</taxon>
        <taxon>Flavobacteriaceae</taxon>
        <taxon>Flavivirga</taxon>
    </lineage>
</organism>
<dbReference type="RefSeq" id="WP_135874755.1">
    <property type="nucleotide sequence ID" value="NZ_SRSO01000001.1"/>
</dbReference>
<dbReference type="EMBL" id="SRSO01000001">
    <property type="protein sequence ID" value="TGV04831.1"/>
    <property type="molecule type" value="Genomic_DNA"/>
</dbReference>
<dbReference type="SUPFAM" id="SSF56784">
    <property type="entry name" value="HAD-like"/>
    <property type="match status" value="1"/>
</dbReference>
<dbReference type="InterPro" id="IPR036412">
    <property type="entry name" value="HAD-like_sf"/>
</dbReference>
<dbReference type="InterPro" id="IPR023198">
    <property type="entry name" value="PGP-like_dom2"/>
</dbReference>
<comment type="pathway">
    <text evidence="2">Organic acid metabolism; glycolate biosynthesis; glycolate from 2-phosphoglycolate: step 1/1.</text>
</comment>